<dbReference type="PANTHER" id="PTHR24171:SF9">
    <property type="entry name" value="ANKYRIN REPEAT DOMAIN-CONTAINING PROTEIN 39"/>
    <property type="match status" value="1"/>
</dbReference>
<reference evidence="4 5" key="1">
    <citation type="journal article" date="2024" name="Int. J. Syst. Evol. Microbiol.">
        <title>Virgibacillus tibetensis sp. nov., isolated from salt lake on the Tibetan Plateau of China.</title>
        <authorList>
            <person name="Phurbu D."/>
            <person name="Liu Z.-X."/>
            <person name="Wang R."/>
            <person name="Zheng Y.-Y."/>
            <person name="Liu H.-C."/>
            <person name="Zhou Y.-G."/>
            <person name="Yu Y.-J."/>
            <person name="Li A.-H."/>
        </authorList>
    </citation>
    <scope>NUCLEOTIDE SEQUENCE [LARGE SCALE GENOMIC DNA]</scope>
    <source>
        <strain evidence="4 5">C22-A2</strain>
    </source>
</reference>
<dbReference type="PANTHER" id="PTHR24171">
    <property type="entry name" value="ANKYRIN REPEAT DOMAIN-CONTAINING PROTEIN 39-RELATED"/>
    <property type="match status" value="1"/>
</dbReference>
<feature type="repeat" description="ANK" evidence="3">
    <location>
        <begin position="54"/>
        <end position="86"/>
    </location>
</feature>
<comment type="caution">
    <text evidence="4">The sequence shown here is derived from an EMBL/GenBank/DDBJ whole genome shotgun (WGS) entry which is preliminary data.</text>
</comment>
<dbReference type="Proteomes" id="UP001335737">
    <property type="component" value="Unassembled WGS sequence"/>
</dbReference>
<keyword evidence="2 3" id="KW-0040">ANK repeat</keyword>
<accession>A0ABU6KHD7</accession>
<dbReference type="PROSITE" id="PS50297">
    <property type="entry name" value="ANK_REP_REGION"/>
    <property type="match status" value="2"/>
</dbReference>
<dbReference type="Gene3D" id="1.25.40.20">
    <property type="entry name" value="Ankyrin repeat-containing domain"/>
    <property type="match status" value="1"/>
</dbReference>
<sequence length="144" mass="16710">MGKDDKKDSQELTDKAKQVVERYRQLDFIKILESNELNQIDLNINKYNVNNKVHGASLLYWNVYLNNISIVKKLLELGANPNQKDSYGRIPLEIGAYFGFYQVCKILLESGADIDENCVQRAEHGWDGNKQVEILKLFEEWQSK</sequence>
<dbReference type="Pfam" id="PF12796">
    <property type="entry name" value="Ank_2"/>
    <property type="match status" value="1"/>
</dbReference>
<evidence type="ECO:0000256" key="1">
    <source>
        <dbReference type="ARBA" id="ARBA00022737"/>
    </source>
</evidence>
<dbReference type="InterPro" id="IPR002110">
    <property type="entry name" value="Ankyrin_rpt"/>
</dbReference>
<evidence type="ECO:0000313" key="4">
    <source>
        <dbReference type="EMBL" id="MEC5424305.1"/>
    </source>
</evidence>
<feature type="repeat" description="ANK" evidence="3">
    <location>
        <begin position="87"/>
        <end position="115"/>
    </location>
</feature>
<dbReference type="InterPro" id="IPR036770">
    <property type="entry name" value="Ankyrin_rpt-contain_sf"/>
</dbReference>
<dbReference type="EMBL" id="JARZFX010000005">
    <property type="protein sequence ID" value="MEC5424305.1"/>
    <property type="molecule type" value="Genomic_DNA"/>
</dbReference>
<evidence type="ECO:0000313" key="5">
    <source>
        <dbReference type="Proteomes" id="UP001335737"/>
    </source>
</evidence>
<organism evidence="4 5">
    <name type="scientific">Virgibacillus tibetensis</name>
    <dbReference type="NCBI Taxonomy" id="3042313"/>
    <lineage>
        <taxon>Bacteria</taxon>
        <taxon>Bacillati</taxon>
        <taxon>Bacillota</taxon>
        <taxon>Bacilli</taxon>
        <taxon>Bacillales</taxon>
        <taxon>Bacillaceae</taxon>
        <taxon>Virgibacillus</taxon>
    </lineage>
</organism>
<dbReference type="SMART" id="SM00248">
    <property type="entry name" value="ANK"/>
    <property type="match status" value="2"/>
</dbReference>
<keyword evidence="5" id="KW-1185">Reference proteome</keyword>
<dbReference type="RefSeq" id="WP_327607870.1">
    <property type="nucleotide sequence ID" value="NZ_JARZFX010000005.1"/>
</dbReference>
<gene>
    <name evidence="4" type="ORF">QGM71_12465</name>
</gene>
<evidence type="ECO:0000256" key="2">
    <source>
        <dbReference type="ARBA" id="ARBA00023043"/>
    </source>
</evidence>
<keyword evidence="1" id="KW-0677">Repeat</keyword>
<proteinExistence type="predicted"/>
<protein>
    <submittedName>
        <fullName evidence="4">Ankyrin repeat domain-containing protein</fullName>
    </submittedName>
</protein>
<dbReference type="SUPFAM" id="SSF48403">
    <property type="entry name" value="Ankyrin repeat"/>
    <property type="match status" value="1"/>
</dbReference>
<evidence type="ECO:0000256" key="3">
    <source>
        <dbReference type="PROSITE-ProRule" id="PRU00023"/>
    </source>
</evidence>
<dbReference type="PROSITE" id="PS50088">
    <property type="entry name" value="ANK_REPEAT"/>
    <property type="match status" value="2"/>
</dbReference>
<name>A0ABU6KHD7_9BACI</name>